<feature type="region of interest" description="Disordered" evidence="1">
    <location>
        <begin position="213"/>
        <end position="280"/>
    </location>
</feature>
<gene>
    <name evidence="3" type="ORF">DYB31_006872</name>
    <name evidence="2" type="ORF">DYB34_008114</name>
</gene>
<evidence type="ECO:0000313" key="4">
    <source>
        <dbReference type="Proteomes" id="UP000266196"/>
    </source>
</evidence>
<protein>
    <submittedName>
        <fullName evidence="3">Uncharacterized protein</fullName>
    </submittedName>
</protein>
<proteinExistence type="predicted"/>
<reference evidence="4 5" key="1">
    <citation type="submission" date="2018-08" db="EMBL/GenBank/DDBJ databases">
        <title>Aphanomyces genome sequencing and annotation.</title>
        <authorList>
            <person name="Minardi D."/>
            <person name="Oidtmann B."/>
            <person name="Van Der Giezen M."/>
            <person name="Studholme D.J."/>
        </authorList>
    </citation>
    <scope>NUCLEOTIDE SEQUENCE [LARGE SCALE GENOMIC DNA]</scope>
    <source>
        <strain evidence="3 4">197901</strain>
        <strain evidence="2 5">Si</strain>
    </source>
</reference>
<comment type="caution">
    <text evidence="3">The sequence shown here is derived from an EMBL/GenBank/DDBJ whole genome shotgun (WGS) entry which is preliminary data.</text>
</comment>
<dbReference type="EMBL" id="QUTB01004803">
    <property type="protein sequence ID" value="RHY59613.1"/>
    <property type="molecule type" value="Genomic_DNA"/>
</dbReference>
<feature type="compositionally biased region" description="Basic and acidic residues" evidence="1">
    <location>
        <begin position="254"/>
        <end position="267"/>
    </location>
</feature>
<evidence type="ECO:0000313" key="5">
    <source>
        <dbReference type="Proteomes" id="UP000283543"/>
    </source>
</evidence>
<accession>A0A397FB21</accession>
<sequence>MERYWEREAHLFQGFTADDIADVERHFAKVRIQFSMNPSLQSPDDQLSILNYRREIEDICQYRFRLVFPSPSMAETVYVYANFRRYVAGPNRLDLVPSSMKLLPLRDLCWYNPTSTFFHPQAISAATLVDTKVRIDRLPPLTATNDILAALRGSRLPTPDVDITGDGYVTLTFDTPAPVAFLWSTSGPHGDTRLYIRDIAVHLHILTGRPRQPAAPLQCRDCGRHDHQGQPCDRFTYLDPRDRAHSKSHHKSTTRRDIHTQPRHEPAQYKSPPPRGTPHTLRLHLSLYLQRELSTTWINASYRPRAHSDGRLSPSALTKKPSLHLSPPQALISSTLDARLLEERRLREAAELLQAEDNRLRTAAHIRLNTAEWQWLTQATTQISGQHHFVLMAGDFNTYDINPLDLSALQPRSGPSLNIGTAFQQWMQSIGLLSTFRKTLKQSKIRLAYAQEWPSYSPKGAT</sequence>
<dbReference type="EMBL" id="QUTE01008671">
    <property type="protein sequence ID" value="RHZ23390.1"/>
    <property type="molecule type" value="Genomic_DNA"/>
</dbReference>
<dbReference type="AlphaFoldDB" id="A0A397FB21"/>
<organism evidence="3 4">
    <name type="scientific">Aphanomyces astaci</name>
    <name type="common">Crayfish plague agent</name>
    <dbReference type="NCBI Taxonomy" id="112090"/>
    <lineage>
        <taxon>Eukaryota</taxon>
        <taxon>Sar</taxon>
        <taxon>Stramenopiles</taxon>
        <taxon>Oomycota</taxon>
        <taxon>Saprolegniomycetes</taxon>
        <taxon>Saprolegniales</taxon>
        <taxon>Verrucalvaceae</taxon>
        <taxon>Aphanomyces</taxon>
    </lineage>
</organism>
<name>A0A397FB21_APHAT</name>
<feature type="region of interest" description="Disordered" evidence="1">
    <location>
        <begin position="305"/>
        <end position="327"/>
    </location>
</feature>
<evidence type="ECO:0000313" key="2">
    <source>
        <dbReference type="EMBL" id="RHY59613.1"/>
    </source>
</evidence>
<dbReference type="VEuPathDB" id="FungiDB:H257_04090"/>
<evidence type="ECO:0000256" key="1">
    <source>
        <dbReference type="SAM" id="MobiDB-lite"/>
    </source>
</evidence>
<evidence type="ECO:0000313" key="3">
    <source>
        <dbReference type="EMBL" id="RHZ23390.1"/>
    </source>
</evidence>
<dbReference type="Proteomes" id="UP000283543">
    <property type="component" value="Unassembled WGS sequence"/>
</dbReference>
<dbReference type="Proteomes" id="UP000266196">
    <property type="component" value="Unassembled WGS sequence"/>
</dbReference>